<dbReference type="Gene3D" id="3.60.15.10">
    <property type="entry name" value="Ribonuclease Z/Hydroxyacylglutathione hydrolase-like"/>
    <property type="match status" value="1"/>
</dbReference>
<dbReference type="AlphaFoldDB" id="A0A160IN67"/>
<dbReference type="SMART" id="SM00849">
    <property type="entry name" value="Lactamase_B"/>
    <property type="match status" value="1"/>
</dbReference>
<gene>
    <name evidence="2" type="ORF">ABE65_010885</name>
</gene>
<dbReference type="EMBL" id="CP015378">
    <property type="protein sequence ID" value="ANC77280.1"/>
    <property type="molecule type" value="Genomic_DNA"/>
</dbReference>
<protein>
    <submittedName>
        <fullName evidence="2">MBL fold metallo-hydrolase</fullName>
    </submittedName>
</protein>
<dbReference type="Pfam" id="PF00753">
    <property type="entry name" value="Lactamase_B"/>
    <property type="match status" value="1"/>
</dbReference>
<dbReference type="InterPro" id="IPR001279">
    <property type="entry name" value="Metallo-B-lactamas"/>
</dbReference>
<dbReference type="RefSeq" id="WP_066394668.1">
    <property type="nucleotide sequence ID" value="NZ_CP015378.1"/>
</dbReference>
<reference evidence="2 3" key="1">
    <citation type="submission" date="2016-04" db="EMBL/GenBank/DDBJ databases">
        <title>Complete genome sequence of Fictibacillus phosphorivorans G25-29, a strain toxic to nematodes.</title>
        <authorList>
            <person name="Zheng Z."/>
        </authorList>
    </citation>
    <scope>NUCLEOTIDE SEQUENCE [LARGE SCALE GENOMIC DNA]</scope>
    <source>
        <strain evidence="2 3">G25-29</strain>
    </source>
</reference>
<evidence type="ECO:0000313" key="3">
    <source>
        <dbReference type="Proteomes" id="UP000076623"/>
    </source>
</evidence>
<dbReference type="GO" id="GO:0016787">
    <property type="term" value="F:hydrolase activity"/>
    <property type="evidence" value="ECO:0007669"/>
    <property type="project" value="UniProtKB-KW"/>
</dbReference>
<dbReference type="SUPFAM" id="SSF56281">
    <property type="entry name" value="Metallo-hydrolase/oxidoreductase"/>
    <property type="match status" value="1"/>
</dbReference>
<accession>A0A160IN67</accession>
<sequence length="274" mass="32072">MFFNKTSQYGEKHHVCYLNGKVTFQGVSLNVYSYLVDGVLIDTGAKSLHKHFKPFIDAADFDQVFITHFHEDHTGCASYIEKTKKVPIYLDEKTMDYCAKRAKYPLYRQFFWGRRKPFHAEKMKTELQSRNAMWDAIPTPGHAIDHHAFLNRETGQLFTGDLYVMERTKVVLEEESIPTIIQSLRRVLTYDFQDVFCNHAGFVRDGRKALERKLQYLLDIQHEVLTLQNHGDPPEVICQKLFPRKFPIIKFSRGEWDSIHIVHSIINENHGIHT</sequence>
<keyword evidence="3" id="KW-1185">Reference proteome</keyword>
<dbReference type="InterPro" id="IPR036866">
    <property type="entry name" value="RibonucZ/Hydroxyglut_hydro"/>
</dbReference>
<dbReference type="STRING" id="1221500.ABE65_010885"/>
<dbReference type="InterPro" id="IPR050662">
    <property type="entry name" value="Sec-metab_biosynth-thioest"/>
</dbReference>
<proteinExistence type="predicted"/>
<name>A0A160IN67_9BACL</name>
<dbReference type="Proteomes" id="UP000076623">
    <property type="component" value="Chromosome"/>
</dbReference>
<organism evidence="2 3">
    <name type="scientific">Fictibacillus phosphorivorans</name>
    <dbReference type="NCBI Taxonomy" id="1221500"/>
    <lineage>
        <taxon>Bacteria</taxon>
        <taxon>Bacillati</taxon>
        <taxon>Bacillota</taxon>
        <taxon>Bacilli</taxon>
        <taxon>Bacillales</taxon>
        <taxon>Fictibacillaceae</taxon>
        <taxon>Fictibacillus</taxon>
    </lineage>
</organism>
<dbReference type="PANTHER" id="PTHR23131">
    <property type="entry name" value="ENDORIBONUCLEASE LACTB2"/>
    <property type="match status" value="1"/>
</dbReference>
<keyword evidence="2" id="KW-0378">Hydrolase</keyword>
<evidence type="ECO:0000259" key="1">
    <source>
        <dbReference type="SMART" id="SM00849"/>
    </source>
</evidence>
<dbReference type="KEGG" id="fpn:ABE65_010885"/>
<evidence type="ECO:0000313" key="2">
    <source>
        <dbReference type="EMBL" id="ANC77280.1"/>
    </source>
</evidence>
<feature type="domain" description="Metallo-beta-lactamase" evidence="1">
    <location>
        <begin position="30"/>
        <end position="199"/>
    </location>
</feature>